<keyword evidence="1" id="KW-0805">Transcription regulation</keyword>
<dbReference type="SMART" id="SM00342">
    <property type="entry name" value="HTH_ARAC"/>
    <property type="match status" value="1"/>
</dbReference>
<dbReference type="PROSITE" id="PS50983">
    <property type="entry name" value="FE_B12_PBP"/>
    <property type="match status" value="1"/>
</dbReference>
<dbReference type="InterPro" id="IPR009057">
    <property type="entry name" value="Homeodomain-like_sf"/>
</dbReference>
<organism evidence="6 7">
    <name type="scientific">Cohnella fermenti</name>
    <dbReference type="NCBI Taxonomy" id="2565925"/>
    <lineage>
        <taxon>Bacteria</taxon>
        <taxon>Bacillati</taxon>
        <taxon>Bacillota</taxon>
        <taxon>Bacilli</taxon>
        <taxon>Bacillales</taxon>
        <taxon>Paenibacillaceae</taxon>
        <taxon>Cohnella</taxon>
    </lineage>
</organism>
<dbReference type="Gene3D" id="1.10.10.60">
    <property type="entry name" value="Homeodomain-like"/>
    <property type="match status" value="2"/>
</dbReference>
<dbReference type="SUPFAM" id="SSF53807">
    <property type="entry name" value="Helical backbone' metal receptor"/>
    <property type="match status" value="1"/>
</dbReference>
<keyword evidence="7" id="KW-1185">Reference proteome</keyword>
<dbReference type="Pfam" id="PF12833">
    <property type="entry name" value="HTH_18"/>
    <property type="match status" value="1"/>
</dbReference>
<keyword evidence="2" id="KW-0238">DNA-binding</keyword>
<evidence type="ECO:0000256" key="3">
    <source>
        <dbReference type="ARBA" id="ARBA00023163"/>
    </source>
</evidence>
<dbReference type="OrthoDB" id="2738378at2"/>
<dbReference type="InterPro" id="IPR018060">
    <property type="entry name" value="HTH_AraC"/>
</dbReference>
<dbReference type="Pfam" id="PF01497">
    <property type="entry name" value="Peripla_BP_2"/>
    <property type="match status" value="1"/>
</dbReference>
<dbReference type="Proteomes" id="UP000310636">
    <property type="component" value="Unassembled WGS sequence"/>
</dbReference>
<evidence type="ECO:0000259" key="4">
    <source>
        <dbReference type="PROSITE" id="PS01124"/>
    </source>
</evidence>
<dbReference type="PROSITE" id="PS00041">
    <property type="entry name" value="HTH_ARAC_FAMILY_1"/>
    <property type="match status" value="1"/>
</dbReference>
<feature type="domain" description="Fe/B12 periplasmic-binding" evidence="5">
    <location>
        <begin position="256"/>
        <end position="521"/>
    </location>
</feature>
<reference evidence="6 7" key="1">
    <citation type="submission" date="2019-04" db="EMBL/GenBank/DDBJ databases">
        <title>Cohnella sp. nov. isolated from preserved vegetables.</title>
        <authorList>
            <person name="Lin S.-Y."/>
            <person name="Hung M.-H."/>
            <person name="Young C.-C."/>
        </authorList>
    </citation>
    <scope>NUCLEOTIDE SEQUENCE [LARGE SCALE GENOMIC DNA]</scope>
    <source>
        <strain evidence="6 7">CC-MHH1044</strain>
    </source>
</reference>
<dbReference type="EMBL" id="SSOB01000023">
    <property type="protein sequence ID" value="THF76747.1"/>
    <property type="molecule type" value="Genomic_DNA"/>
</dbReference>
<evidence type="ECO:0000256" key="2">
    <source>
        <dbReference type="ARBA" id="ARBA00023125"/>
    </source>
</evidence>
<proteinExistence type="predicted"/>
<evidence type="ECO:0000259" key="5">
    <source>
        <dbReference type="PROSITE" id="PS50983"/>
    </source>
</evidence>
<dbReference type="AlphaFoldDB" id="A0A4S4BRG5"/>
<protein>
    <submittedName>
        <fullName evidence="6">Helix-turn-helix domain-containing protein</fullName>
    </submittedName>
</protein>
<feature type="domain" description="HTH araC/xylS-type" evidence="4">
    <location>
        <begin position="154"/>
        <end position="251"/>
    </location>
</feature>
<dbReference type="PROSITE" id="PS01124">
    <property type="entry name" value="HTH_ARAC_FAMILY_2"/>
    <property type="match status" value="1"/>
</dbReference>
<dbReference type="Gene3D" id="3.40.50.1980">
    <property type="entry name" value="Nitrogenase molybdenum iron protein domain"/>
    <property type="match status" value="1"/>
</dbReference>
<evidence type="ECO:0000313" key="6">
    <source>
        <dbReference type="EMBL" id="THF76747.1"/>
    </source>
</evidence>
<name>A0A4S4BRG5_9BACL</name>
<sequence>MFHTSEQAMGTGIYMQENTLLLIVEGRVEWRINGQSQVLERGSLLGAEANCLVESVVSAASPLRGWKLTFSLFQLSSISPVIQQAHLVNWHAPGAKSHCLQSLEEDELLAVERELEQVTRNVDLDAIVLQAVCGRLMLLLHKKQQMLSQRPELEQAALHMKRQYHAAITREQLASLAGLSVWHFSRKFKDEYGETPMDYLSRIRMMRAQEHLIAGVRVQEAARLSGFADVFYFSKRFKQSIGIAPSGYMETIDTRRIAATSSLLAEYLLSLGIVPRLVLAYIPLVANHQSELMDRYQVTMLDSPQYSDCATALSPHSPELIIAHQMTESERESLGALAPVIHAFTNDCRSLLARLSGLFNKREAAARQLKSMEGIARSARQQLMACGGSDETVLILRVESSGYRYVNSRRGFGASSIIYGDLNLKLPPGLDTDRAACTPITPDELARANPDHLFIEKRVSQEGGADRMMEQLQSHARWRDIAAVRHGRVYPVTTRLWVNGCGPVGYGEIIAQAVSCITAHNCPSHCTQSDMEQGR</sequence>
<dbReference type="GO" id="GO:0003700">
    <property type="term" value="F:DNA-binding transcription factor activity"/>
    <property type="evidence" value="ECO:0007669"/>
    <property type="project" value="InterPro"/>
</dbReference>
<dbReference type="GO" id="GO:0043565">
    <property type="term" value="F:sequence-specific DNA binding"/>
    <property type="evidence" value="ECO:0007669"/>
    <property type="project" value="InterPro"/>
</dbReference>
<keyword evidence="3" id="KW-0804">Transcription</keyword>
<comment type="caution">
    <text evidence="6">The sequence shown here is derived from an EMBL/GenBank/DDBJ whole genome shotgun (WGS) entry which is preliminary data.</text>
</comment>
<evidence type="ECO:0000313" key="7">
    <source>
        <dbReference type="Proteomes" id="UP000310636"/>
    </source>
</evidence>
<accession>A0A4S4BRG5</accession>
<dbReference type="InterPro" id="IPR018062">
    <property type="entry name" value="HTH_AraC-typ_CS"/>
</dbReference>
<gene>
    <name evidence="6" type="ORF">E6C55_18445</name>
</gene>
<dbReference type="SUPFAM" id="SSF46689">
    <property type="entry name" value="Homeodomain-like"/>
    <property type="match status" value="2"/>
</dbReference>
<dbReference type="InterPro" id="IPR002491">
    <property type="entry name" value="ABC_transptr_periplasmic_BD"/>
</dbReference>
<dbReference type="PANTHER" id="PTHR43280:SF2">
    <property type="entry name" value="HTH-TYPE TRANSCRIPTIONAL REGULATOR EXSA"/>
    <property type="match status" value="1"/>
</dbReference>
<dbReference type="PANTHER" id="PTHR43280">
    <property type="entry name" value="ARAC-FAMILY TRANSCRIPTIONAL REGULATOR"/>
    <property type="match status" value="1"/>
</dbReference>
<evidence type="ECO:0000256" key="1">
    <source>
        <dbReference type="ARBA" id="ARBA00023015"/>
    </source>
</evidence>